<dbReference type="Proteomes" id="UP001597414">
    <property type="component" value="Unassembled WGS sequence"/>
</dbReference>
<organism evidence="1 2">
    <name type="scientific">Shivajiella indica</name>
    <dbReference type="NCBI Taxonomy" id="872115"/>
    <lineage>
        <taxon>Bacteria</taxon>
        <taxon>Pseudomonadati</taxon>
        <taxon>Bacteroidota</taxon>
        <taxon>Cytophagia</taxon>
        <taxon>Cytophagales</taxon>
        <taxon>Cyclobacteriaceae</taxon>
        <taxon>Shivajiella</taxon>
    </lineage>
</organism>
<gene>
    <name evidence="1" type="ORF">ACFSKV_10980</name>
</gene>
<name>A0ABW5BA42_9BACT</name>
<evidence type="ECO:0000313" key="2">
    <source>
        <dbReference type="Proteomes" id="UP001597414"/>
    </source>
</evidence>
<sequence length="114" mass="13223">MFEEVECFTKKNQNQVEFGKFCGLDKESFPPSDQIPEKELKKLVSAMVKMYESWNILVHLPDDLPPKMGYELSIGLLSRNMPVMSHGFFGMDFCTGNPEGCDFKEYCPCLQYYR</sequence>
<comment type="caution">
    <text evidence="1">The sequence shown here is derived from an EMBL/GenBank/DDBJ whole genome shotgun (WGS) entry which is preliminary data.</text>
</comment>
<dbReference type="RefSeq" id="WP_380802502.1">
    <property type="nucleotide sequence ID" value="NZ_JBHUIV010000016.1"/>
</dbReference>
<protein>
    <submittedName>
        <fullName evidence="1">Uncharacterized protein</fullName>
    </submittedName>
</protein>
<proteinExistence type="predicted"/>
<evidence type="ECO:0000313" key="1">
    <source>
        <dbReference type="EMBL" id="MFD2202094.1"/>
    </source>
</evidence>
<dbReference type="EMBL" id="JBHUIV010000016">
    <property type="protein sequence ID" value="MFD2202094.1"/>
    <property type="molecule type" value="Genomic_DNA"/>
</dbReference>
<reference evidence="2" key="1">
    <citation type="journal article" date="2019" name="Int. J. Syst. Evol. Microbiol.">
        <title>The Global Catalogue of Microorganisms (GCM) 10K type strain sequencing project: providing services to taxonomists for standard genome sequencing and annotation.</title>
        <authorList>
            <consortium name="The Broad Institute Genomics Platform"/>
            <consortium name="The Broad Institute Genome Sequencing Center for Infectious Disease"/>
            <person name="Wu L."/>
            <person name="Ma J."/>
        </authorList>
    </citation>
    <scope>NUCLEOTIDE SEQUENCE [LARGE SCALE GENOMIC DNA]</scope>
    <source>
        <strain evidence="2">KCTC 19812</strain>
    </source>
</reference>
<accession>A0ABW5BA42</accession>
<keyword evidence="2" id="KW-1185">Reference proteome</keyword>